<dbReference type="InterPro" id="IPR027417">
    <property type="entry name" value="P-loop_NTPase"/>
</dbReference>
<accession>A0ABP9NVT9</accession>
<evidence type="ECO:0000259" key="1">
    <source>
        <dbReference type="Pfam" id="PF13166"/>
    </source>
</evidence>
<evidence type="ECO:0000313" key="3">
    <source>
        <dbReference type="Proteomes" id="UP001499852"/>
    </source>
</evidence>
<gene>
    <name evidence="2" type="ORF">GCM10023213_07850</name>
</gene>
<dbReference type="Pfam" id="PF13166">
    <property type="entry name" value="AAA_13"/>
    <property type="match status" value="1"/>
</dbReference>
<evidence type="ECO:0000313" key="2">
    <source>
        <dbReference type="EMBL" id="GAA5135104.1"/>
    </source>
</evidence>
<sequence>MIQRIERLRAFGIYRDFTGNDQSGVPVFKKRNLIYGWNYSGKTTLSRLFQDLQFPARPLVHVGSRFSVRFADGTEATEANRTTPHPIRVFNRDFISANFQEEHSAPAVFIVGEENLALRHRLESLRDAQTRLQLREQERQTIIDRIEREDSTAGTIRATAVSQILGVRDFRRPNLDTRIVQVRSNPAEYEMTDDRRQAAIDTFRSGDQFTEIAPLQITLPDLATEIASVRSLLRRTASFDAIQGLSENRPLEDWLRTGLGLHNAPEVCRFCGGELPQERLEALRSHFSTASQELLAQVNRKIEQLQVFTFLPPRLDALHFLQEGRDQARIELERLADWLGYASGIRDSLVASLEHKRIALETVLEWNDSEDRLEEGQQAIGVLGLCIQQHNDNILNMATVKREAREAIERHYAAVHYSEQNLADHGVEIELLEKRNRRSAAARERLGREAQQIAEQIDRTARGAGRFMELVAYLLRGSDIRVVSRGEAEFQLMRGDTPAEKMSDGEKIAIAFAYFMTSLEGDGETLANTIVYVDDPISSLDSNHVYAVYALIVERLHTAHQLFVSTHNSEFFNLLKGLWLSGRIYPADSEAFYVRRSTDVTGTSAALEPLPRLLRKFKSEYEFIFAQLHGFATAPTPSDHEAYTAPNLLRRFLEAYLGFRKPDITAWHEKIDLILDSPAERLEVHKLLDDASHLQNTGRALQHPSFISIAQPCVQSVLRGLQTKDPSHYQSLVTVVS</sequence>
<comment type="caution">
    <text evidence="2">The sequence shown here is derived from an EMBL/GenBank/DDBJ whole genome shotgun (WGS) entry which is preliminary data.</text>
</comment>
<keyword evidence="3" id="KW-1185">Reference proteome</keyword>
<reference evidence="3" key="1">
    <citation type="journal article" date="2019" name="Int. J. Syst. Evol. Microbiol.">
        <title>The Global Catalogue of Microorganisms (GCM) 10K type strain sequencing project: providing services to taxonomists for standard genome sequencing and annotation.</title>
        <authorList>
            <consortium name="The Broad Institute Genomics Platform"/>
            <consortium name="The Broad Institute Genome Sequencing Center for Infectious Disease"/>
            <person name="Wu L."/>
            <person name="Ma J."/>
        </authorList>
    </citation>
    <scope>NUCLEOTIDE SEQUENCE [LARGE SCALE GENOMIC DNA]</scope>
    <source>
        <strain evidence="3">JCM 18053</strain>
    </source>
</reference>
<dbReference type="InterPro" id="IPR026866">
    <property type="entry name" value="CR006_AAA"/>
</dbReference>
<proteinExistence type="predicted"/>
<feature type="domain" description="Protein CR006 P-loop" evidence="1">
    <location>
        <begin position="11"/>
        <end position="698"/>
    </location>
</feature>
<dbReference type="Gene3D" id="3.40.50.300">
    <property type="entry name" value="P-loop containing nucleotide triphosphate hydrolases"/>
    <property type="match status" value="1"/>
</dbReference>
<organism evidence="2 3">
    <name type="scientific">Prosthecobacter algae</name>
    <dbReference type="NCBI Taxonomy" id="1144682"/>
    <lineage>
        <taxon>Bacteria</taxon>
        <taxon>Pseudomonadati</taxon>
        <taxon>Verrucomicrobiota</taxon>
        <taxon>Verrucomicrobiia</taxon>
        <taxon>Verrucomicrobiales</taxon>
        <taxon>Verrucomicrobiaceae</taxon>
        <taxon>Prosthecobacter</taxon>
    </lineage>
</organism>
<name>A0ABP9NVT9_9BACT</name>
<dbReference type="SUPFAM" id="SSF52540">
    <property type="entry name" value="P-loop containing nucleoside triphosphate hydrolases"/>
    <property type="match status" value="1"/>
</dbReference>
<dbReference type="RefSeq" id="WP_345735059.1">
    <property type="nucleotide sequence ID" value="NZ_BAABIA010000002.1"/>
</dbReference>
<protein>
    <submittedName>
        <fullName evidence="2">AAA family ATPase</fullName>
    </submittedName>
</protein>
<dbReference type="Proteomes" id="UP001499852">
    <property type="component" value="Unassembled WGS sequence"/>
</dbReference>
<dbReference type="EMBL" id="BAABIA010000002">
    <property type="protein sequence ID" value="GAA5135104.1"/>
    <property type="molecule type" value="Genomic_DNA"/>
</dbReference>